<evidence type="ECO:0000313" key="7">
    <source>
        <dbReference type="EMBL" id="MDT0317245.1"/>
    </source>
</evidence>
<dbReference type="InterPro" id="IPR006139">
    <property type="entry name" value="D-isomer_2_OHA_DH_cat_dom"/>
</dbReference>
<name>A0ABU2LI27_9ACTN</name>
<evidence type="ECO:0000256" key="1">
    <source>
        <dbReference type="ARBA" id="ARBA00005854"/>
    </source>
</evidence>
<keyword evidence="3" id="KW-0520">NAD</keyword>
<protein>
    <submittedName>
        <fullName evidence="7">Hydroxyacid dehydrogenase</fullName>
    </submittedName>
</protein>
<dbReference type="PROSITE" id="PS00670">
    <property type="entry name" value="D_2_HYDROXYACID_DH_2"/>
    <property type="match status" value="1"/>
</dbReference>
<organism evidence="7 8">
    <name type="scientific">Streptomyces millisiae</name>
    <dbReference type="NCBI Taxonomy" id="3075542"/>
    <lineage>
        <taxon>Bacteria</taxon>
        <taxon>Bacillati</taxon>
        <taxon>Actinomycetota</taxon>
        <taxon>Actinomycetes</taxon>
        <taxon>Kitasatosporales</taxon>
        <taxon>Streptomycetaceae</taxon>
        <taxon>Streptomyces</taxon>
    </lineage>
</organism>
<accession>A0ABU2LI27</accession>
<dbReference type="EMBL" id="JAVREM010000002">
    <property type="protein sequence ID" value="MDT0317245.1"/>
    <property type="molecule type" value="Genomic_DNA"/>
</dbReference>
<comment type="caution">
    <text evidence="7">The sequence shown here is derived from an EMBL/GenBank/DDBJ whole genome shotgun (WGS) entry which is preliminary data.</text>
</comment>
<dbReference type="InterPro" id="IPR029753">
    <property type="entry name" value="D-isomer_DH_CS"/>
</dbReference>
<evidence type="ECO:0000259" key="5">
    <source>
        <dbReference type="Pfam" id="PF00389"/>
    </source>
</evidence>
<dbReference type="InterPro" id="IPR036291">
    <property type="entry name" value="NAD(P)-bd_dom_sf"/>
</dbReference>
<evidence type="ECO:0000313" key="8">
    <source>
        <dbReference type="Proteomes" id="UP001183420"/>
    </source>
</evidence>
<dbReference type="InterPro" id="IPR050223">
    <property type="entry name" value="D-isomer_2-hydroxyacid_DH"/>
</dbReference>
<dbReference type="Proteomes" id="UP001183420">
    <property type="component" value="Unassembled WGS sequence"/>
</dbReference>
<feature type="domain" description="D-isomer specific 2-hydroxyacid dehydrogenase catalytic" evidence="5">
    <location>
        <begin position="54"/>
        <end position="333"/>
    </location>
</feature>
<dbReference type="CDD" id="cd12167">
    <property type="entry name" value="2-Hacid_dh_8"/>
    <property type="match status" value="1"/>
</dbReference>
<dbReference type="Pfam" id="PF02826">
    <property type="entry name" value="2-Hacid_dh_C"/>
    <property type="match status" value="1"/>
</dbReference>
<evidence type="ECO:0000256" key="3">
    <source>
        <dbReference type="ARBA" id="ARBA00023027"/>
    </source>
</evidence>
<feature type="domain" description="D-isomer specific 2-hydroxyacid dehydrogenase NAD-binding" evidence="6">
    <location>
        <begin position="127"/>
        <end position="302"/>
    </location>
</feature>
<dbReference type="SUPFAM" id="SSF51735">
    <property type="entry name" value="NAD(P)-binding Rossmann-fold domains"/>
    <property type="match status" value="1"/>
</dbReference>
<comment type="similarity">
    <text evidence="1 4">Belongs to the D-isomer specific 2-hydroxyacid dehydrogenase family.</text>
</comment>
<dbReference type="Gene3D" id="3.40.50.720">
    <property type="entry name" value="NAD(P)-binding Rossmann-like Domain"/>
    <property type="match status" value="2"/>
</dbReference>
<dbReference type="SUPFAM" id="SSF52283">
    <property type="entry name" value="Formate/glycerate dehydrogenase catalytic domain-like"/>
    <property type="match status" value="1"/>
</dbReference>
<dbReference type="PANTHER" id="PTHR10996:SF178">
    <property type="entry name" value="2-HYDROXYACID DEHYDROGENASE YGL185C-RELATED"/>
    <property type="match status" value="1"/>
</dbReference>
<evidence type="ECO:0000256" key="4">
    <source>
        <dbReference type="RuleBase" id="RU003719"/>
    </source>
</evidence>
<reference evidence="8" key="1">
    <citation type="submission" date="2023-07" db="EMBL/GenBank/DDBJ databases">
        <title>30 novel species of actinomycetes from the DSMZ collection.</title>
        <authorList>
            <person name="Nouioui I."/>
        </authorList>
    </citation>
    <scope>NUCLEOTIDE SEQUENCE [LARGE SCALE GENOMIC DNA]</scope>
    <source>
        <strain evidence="8">DSM 44918</strain>
    </source>
</reference>
<evidence type="ECO:0000259" key="6">
    <source>
        <dbReference type="Pfam" id="PF02826"/>
    </source>
</evidence>
<sequence>MTLPERRRRPDTLLVMDAGWLGTLFGEAELARLGELATLGEPLAAHELSSPAARRRLATAEVLLTSWGCPRLDTEVLAAAPRLRAVLHAAGTVRPHVTDAVFDRGILVTTAAAANAEPVAQYTLAAVLWAFKKVPFLAAEARRFRTDWSYRDTHGELSGRDRTVVLVGFSRVGRRVTELLVRLDVARVLVVDPVAEPAAIRAAGAEPATLADALPRADVLSLHAPALPETRHLIGAAELAALPPESVLINTARGALVDTAALEHACAAGALHAILDVTEPEPLPDASPLYDLPNVVLTPHIAGSLGSETRRMTAAALDELERYAAGSPPLDPVTRESLAVQA</sequence>
<keyword evidence="2 4" id="KW-0560">Oxidoreductase</keyword>
<dbReference type="PANTHER" id="PTHR10996">
    <property type="entry name" value="2-HYDROXYACID DEHYDROGENASE-RELATED"/>
    <property type="match status" value="1"/>
</dbReference>
<keyword evidence="8" id="KW-1185">Reference proteome</keyword>
<proteinExistence type="inferred from homology"/>
<dbReference type="InterPro" id="IPR006140">
    <property type="entry name" value="D-isomer_DH_NAD-bd"/>
</dbReference>
<evidence type="ECO:0000256" key="2">
    <source>
        <dbReference type="ARBA" id="ARBA00023002"/>
    </source>
</evidence>
<gene>
    <name evidence="7" type="ORF">RNC47_02695</name>
</gene>
<dbReference type="Pfam" id="PF00389">
    <property type="entry name" value="2-Hacid_dh"/>
    <property type="match status" value="1"/>
</dbReference>